<dbReference type="EMBL" id="JAEMNX010000002">
    <property type="protein sequence ID" value="MBJ7536561.1"/>
    <property type="molecule type" value="Genomic_DNA"/>
</dbReference>
<dbReference type="AlphaFoldDB" id="A0A934N509"/>
<dbReference type="GO" id="GO:0003824">
    <property type="term" value="F:catalytic activity"/>
    <property type="evidence" value="ECO:0007669"/>
    <property type="project" value="InterPro"/>
</dbReference>
<name>A0A934N509_9GAMM</name>
<feature type="domain" description="Amidase" evidence="1">
    <location>
        <begin position="2"/>
        <end position="413"/>
    </location>
</feature>
<proteinExistence type="predicted"/>
<dbReference type="InterPro" id="IPR000120">
    <property type="entry name" value="Amidase"/>
</dbReference>
<dbReference type="Pfam" id="PF01425">
    <property type="entry name" value="Amidase"/>
    <property type="match status" value="1"/>
</dbReference>
<dbReference type="PANTHER" id="PTHR11895:SF76">
    <property type="entry name" value="INDOLEACETAMIDE HYDROLASE"/>
    <property type="match status" value="1"/>
</dbReference>
<accession>A0A934N509</accession>
<keyword evidence="3" id="KW-1185">Reference proteome</keyword>
<protein>
    <submittedName>
        <fullName evidence="2">Amidase</fullName>
    </submittedName>
</protein>
<dbReference type="InterPro" id="IPR036928">
    <property type="entry name" value="AS_sf"/>
</dbReference>
<comment type="caution">
    <text evidence="2">The sequence shown here is derived from an EMBL/GenBank/DDBJ whole genome shotgun (WGS) entry which is preliminary data.</text>
</comment>
<sequence length="469" mass="50085">MNPKINALTDMDTKNAILEAAESTKRWQLGMPKGPLDGLPIGVKDLQDAKGLLTTHGSPKLRGNIASKDLPMVAKLRDAGAIILAKTNVPELGAGGNSRNPVWGATGNPFNPNLIAGGSSGGSAAALGANMLPLCTGSDTGGSLRLPAALCGIVGYRPSVDVVAHPTRPLGWSGISVLGPMARTVEDMILMLQVIQGYDENDPLTAPAAPDRFSNLPNIALKELRIGYSEDFGGTPVDPDIRATFQQRVAAIKPHVAVCRPVDLNLGDMDRVFDILRAESFHVAFAQGLIDTPEFFGDNIKTNVALAKSFTLADRGWAHVEQTKILRNYNALMKDFDIILLPTVPVSPFPWTQPHATEIDQQKMDIYYRWLALTYRGSLLNGPSITLPTGLDPQGMPFGLQILGAVRADETLLAAASAIEALLAQTSETARPEPDFATLQDSTIELKSMVTHPPIFDSTDTSATVKTAV</sequence>
<dbReference type="Gene3D" id="3.90.1300.10">
    <property type="entry name" value="Amidase signature (AS) domain"/>
    <property type="match status" value="1"/>
</dbReference>
<organism evidence="2 3">
    <name type="scientific">Marinomonas transparens</name>
    <dbReference type="NCBI Taxonomy" id="2795388"/>
    <lineage>
        <taxon>Bacteria</taxon>
        <taxon>Pseudomonadati</taxon>
        <taxon>Pseudomonadota</taxon>
        <taxon>Gammaproteobacteria</taxon>
        <taxon>Oceanospirillales</taxon>
        <taxon>Oceanospirillaceae</taxon>
        <taxon>Marinomonas</taxon>
    </lineage>
</organism>
<evidence type="ECO:0000313" key="2">
    <source>
        <dbReference type="EMBL" id="MBJ7536561.1"/>
    </source>
</evidence>
<dbReference type="Proteomes" id="UP000628710">
    <property type="component" value="Unassembled WGS sequence"/>
</dbReference>
<dbReference type="InterPro" id="IPR023631">
    <property type="entry name" value="Amidase_dom"/>
</dbReference>
<evidence type="ECO:0000313" key="3">
    <source>
        <dbReference type="Proteomes" id="UP000628710"/>
    </source>
</evidence>
<evidence type="ECO:0000259" key="1">
    <source>
        <dbReference type="Pfam" id="PF01425"/>
    </source>
</evidence>
<dbReference type="SUPFAM" id="SSF75304">
    <property type="entry name" value="Amidase signature (AS) enzymes"/>
    <property type="match status" value="1"/>
</dbReference>
<reference evidence="2" key="1">
    <citation type="submission" date="2020-12" db="EMBL/GenBank/DDBJ databases">
        <title>Marinomonas arctica sp. nov., a psychrotolerant bacterium isolated from the Arctic.</title>
        <authorList>
            <person name="Zhang Y."/>
        </authorList>
    </citation>
    <scope>NUCLEOTIDE SEQUENCE</scope>
    <source>
        <strain evidence="2">C1424</strain>
    </source>
</reference>
<dbReference type="PANTHER" id="PTHR11895">
    <property type="entry name" value="TRANSAMIDASE"/>
    <property type="match status" value="1"/>
</dbReference>
<gene>
    <name evidence="2" type="ORF">I8J31_02570</name>
</gene>